<keyword evidence="4" id="KW-1185">Reference proteome</keyword>
<dbReference type="Gramene" id="TraesPARA_EIv1.0_2639440.1">
    <property type="protein sequence ID" value="TraesPARA_EIv1.0_2639440.1.CDS1"/>
    <property type="gene ID" value="TraesPARA_EIv1.0_2639440"/>
</dbReference>
<dbReference type="SUPFAM" id="SSF81383">
    <property type="entry name" value="F-box domain"/>
    <property type="match status" value="1"/>
</dbReference>
<dbReference type="PANTHER" id="PTHR33110">
    <property type="entry name" value="F-BOX/KELCH-REPEAT PROTEIN-RELATED"/>
    <property type="match status" value="1"/>
</dbReference>
<dbReference type="AlphaFoldDB" id="A0A3B6U046"/>
<dbReference type="InterPro" id="IPR001810">
    <property type="entry name" value="F-box_dom"/>
</dbReference>
<dbReference type="OMA" id="PWINIGR"/>
<dbReference type="EnsemblPlants" id="TraesCS7D02G540100.1">
    <property type="protein sequence ID" value="TraesCS7D02G540100.1.cds1"/>
    <property type="gene ID" value="TraesCS7D02G540100"/>
</dbReference>
<dbReference type="InterPro" id="IPR005174">
    <property type="entry name" value="KIB1-4_b-propeller"/>
</dbReference>
<dbReference type="Gramene" id="TraesCS7D02G540100.1">
    <property type="protein sequence ID" value="TraesCS7D02G540100.1.cds1"/>
    <property type="gene ID" value="TraesCS7D02G540100"/>
</dbReference>
<name>A0A3B6U046_WHEAT</name>
<dbReference type="Gramene" id="TraesCS7D03G1273900.1">
    <property type="protein sequence ID" value="TraesCS7D03G1273900.1.CDS1"/>
    <property type="gene ID" value="TraesCS7D03G1273900"/>
</dbReference>
<evidence type="ECO:0000259" key="1">
    <source>
        <dbReference type="Pfam" id="PF03478"/>
    </source>
</evidence>
<reference evidence="3" key="1">
    <citation type="submission" date="2018-08" db="EMBL/GenBank/DDBJ databases">
        <authorList>
            <person name="Rossello M."/>
        </authorList>
    </citation>
    <scope>NUCLEOTIDE SEQUENCE [LARGE SCALE GENOMIC DNA]</scope>
    <source>
        <strain evidence="3">cv. Chinese Spring</strain>
    </source>
</reference>
<dbReference type="Pfam" id="PF12937">
    <property type="entry name" value="F-box-like"/>
    <property type="match status" value="1"/>
</dbReference>
<dbReference type="Gramene" id="TraesROB_scaffold_025691_01G000200.1">
    <property type="protein sequence ID" value="TraesROB_scaffold_025691_01G000200.1"/>
    <property type="gene ID" value="TraesROB_scaffold_025691_01G000200"/>
</dbReference>
<evidence type="ECO:0000259" key="2">
    <source>
        <dbReference type="Pfam" id="PF12937"/>
    </source>
</evidence>
<dbReference type="PANTHER" id="PTHR33110:SF90">
    <property type="entry name" value="F-BOX DOMAIN-CONTAINING PROTEIN"/>
    <property type="match status" value="1"/>
</dbReference>
<dbReference type="Gene3D" id="1.20.1280.50">
    <property type="match status" value="1"/>
</dbReference>
<evidence type="ECO:0000313" key="4">
    <source>
        <dbReference type="Proteomes" id="UP000019116"/>
    </source>
</evidence>
<evidence type="ECO:0000313" key="3">
    <source>
        <dbReference type="EnsemblPlants" id="TraesCS7D02G540100.1.cds1"/>
    </source>
</evidence>
<feature type="domain" description="KIB1-4 beta-propeller" evidence="1">
    <location>
        <begin position="77"/>
        <end position="388"/>
    </location>
</feature>
<accession>A0A3B6U046</accession>
<dbReference type="Gramene" id="TraesWEE_scaffold_022907_01G000300.1">
    <property type="protein sequence ID" value="TraesWEE_scaffold_022907_01G000300.1"/>
    <property type="gene ID" value="TraesWEE_scaffold_022907_01G000300"/>
</dbReference>
<feature type="domain" description="F-box" evidence="2">
    <location>
        <begin position="14"/>
        <end position="52"/>
    </location>
</feature>
<dbReference type="InterPro" id="IPR036047">
    <property type="entry name" value="F-box-like_dom_sf"/>
</dbReference>
<reference evidence="3" key="2">
    <citation type="submission" date="2018-10" db="UniProtKB">
        <authorList>
            <consortium name="EnsemblPlants"/>
        </authorList>
    </citation>
    <scope>IDENTIFICATION</scope>
</reference>
<evidence type="ECO:0008006" key="5">
    <source>
        <dbReference type="Google" id="ProtNLM"/>
    </source>
</evidence>
<organism evidence="3">
    <name type="scientific">Triticum aestivum</name>
    <name type="common">Wheat</name>
    <dbReference type="NCBI Taxonomy" id="4565"/>
    <lineage>
        <taxon>Eukaryota</taxon>
        <taxon>Viridiplantae</taxon>
        <taxon>Streptophyta</taxon>
        <taxon>Embryophyta</taxon>
        <taxon>Tracheophyta</taxon>
        <taxon>Spermatophyta</taxon>
        <taxon>Magnoliopsida</taxon>
        <taxon>Liliopsida</taxon>
        <taxon>Poales</taxon>
        <taxon>Poaceae</taxon>
        <taxon>BOP clade</taxon>
        <taxon>Pooideae</taxon>
        <taxon>Triticodae</taxon>
        <taxon>Triticeae</taxon>
        <taxon>Triticinae</taxon>
        <taxon>Triticum</taxon>
    </lineage>
</organism>
<proteinExistence type="predicted"/>
<dbReference type="OrthoDB" id="688525at2759"/>
<dbReference type="Pfam" id="PF03478">
    <property type="entry name" value="Beta-prop_KIB1-4"/>
    <property type="match status" value="1"/>
</dbReference>
<dbReference type="Proteomes" id="UP000019116">
    <property type="component" value="Chromosome 7D"/>
</dbReference>
<protein>
    <recommendedName>
        <fullName evidence="5">F-box domain-containing protein</fullName>
    </recommendedName>
</protein>
<sequence>MGLSLGKDTASSPWPDLPPELTAQILARLLSHTDRLSFGAVCCGWRLAARQHRSLLPSSMPWINIGSGAYKDLAGNGKARRFAVPEGYRACPTFGSWVLYEHERSSRCFLGDPFSPSTPAIEVPCRHYLSPITGHGSVSMRFYEGDIFLTWPLKKMVVCSPHLVVATSLCNGPLKIACFRPSNETAIQPATLLWSEGDYSHGHQCHDWDFFYTDIAFHHGKVFALSLTENLFAFDLAIEEMSLSQTRSCIEHAIKEGPAAAAGAALDYHNHHLVTSSDEQKLLMVRWRIPLRENRTKFHHRMMDLQVFEADLQKGRWSEVKDLGGQALFVGQTGSRALAVGGLSDQMFQANRVFLLGDDWARFHPNRPWCKCSDCQKLGYKAPSYCVYNMVSGEVSVVSLGTGHCSIESPDMSWFFPSG</sequence>